<keyword evidence="2" id="KW-1185">Reference proteome</keyword>
<reference evidence="1 2" key="1">
    <citation type="journal article" date="2017" name="Curr. Biol.">
        <title>Genome architecture and evolution of a unichromosomal asexual nematode.</title>
        <authorList>
            <person name="Fradin H."/>
            <person name="Zegar C."/>
            <person name="Gutwein M."/>
            <person name="Lucas J."/>
            <person name="Kovtun M."/>
            <person name="Corcoran D."/>
            <person name="Baugh L.R."/>
            <person name="Kiontke K."/>
            <person name="Gunsalus K."/>
            <person name="Fitch D.H."/>
            <person name="Piano F."/>
        </authorList>
    </citation>
    <scope>NUCLEOTIDE SEQUENCE [LARGE SCALE GENOMIC DNA]</scope>
    <source>
        <strain evidence="1">PF1309</strain>
    </source>
</reference>
<protein>
    <submittedName>
        <fullName evidence="1">Uncharacterized protein</fullName>
    </submittedName>
</protein>
<evidence type="ECO:0000313" key="1">
    <source>
        <dbReference type="EMBL" id="PAV66990.1"/>
    </source>
</evidence>
<accession>A0A2A2JZE8</accession>
<dbReference type="AlphaFoldDB" id="A0A2A2JZE8"/>
<comment type="caution">
    <text evidence="1">The sequence shown here is derived from an EMBL/GenBank/DDBJ whole genome shotgun (WGS) entry which is preliminary data.</text>
</comment>
<gene>
    <name evidence="1" type="ORF">WR25_25602</name>
</gene>
<name>A0A2A2JZE8_9BILA</name>
<dbReference type="InterPro" id="IPR027417">
    <property type="entry name" value="P-loop_NTPase"/>
</dbReference>
<sequence length="456" mass="50940">MSNRHHIERLRLRREAAVVSALTVEDVFGVSGNDVASYVERDHVDDAFLAALHTDQQIVVYGASKQGKTALVKKHINYDDSIVITLSPKTTLRNIYQAIVRKYDVPLLASYTEGTGDASKIRGKASIQGTIAVIRGRGEIAADVEHSSKLELKYDRIEYNLDLPDDVASLIREHGTAKPIILENFHYLSEEVQREFAFDLRSFHDLKIKFIILGVWKEANRLNQFNGELQDRLAEVPVEPWSDEDFRRIVKKGEDLLNVKMATALVEECIDSAFSSVGVFQELIKYTCLEHGVKGYQVANKFMDDPKALARAIDKKTSDYSGRHLKNLEAIACGNAATVDKSKPIPYFLSYYVIMHILEVGFDGFNGGLSADAMLPAIKRVHHRAENLKIAHLTNALTGLTGMQSGKGINPPVLAYDSNSRQLKVVDSTFYFFLKNANLGLIKEDILSPLDALEEC</sequence>
<organism evidence="1 2">
    <name type="scientific">Diploscapter pachys</name>
    <dbReference type="NCBI Taxonomy" id="2018661"/>
    <lineage>
        <taxon>Eukaryota</taxon>
        <taxon>Metazoa</taxon>
        <taxon>Ecdysozoa</taxon>
        <taxon>Nematoda</taxon>
        <taxon>Chromadorea</taxon>
        <taxon>Rhabditida</taxon>
        <taxon>Rhabditina</taxon>
        <taxon>Rhabditomorpha</taxon>
        <taxon>Rhabditoidea</taxon>
        <taxon>Rhabditidae</taxon>
        <taxon>Diploscapter</taxon>
    </lineage>
</organism>
<dbReference type="Gene3D" id="3.40.50.300">
    <property type="entry name" value="P-loop containing nucleotide triphosphate hydrolases"/>
    <property type="match status" value="1"/>
</dbReference>
<dbReference type="SUPFAM" id="SSF52540">
    <property type="entry name" value="P-loop containing nucleoside triphosphate hydrolases"/>
    <property type="match status" value="1"/>
</dbReference>
<dbReference type="Proteomes" id="UP000218231">
    <property type="component" value="Unassembled WGS sequence"/>
</dbReference>
<proteinExistence type="predicted"/>
<dbReference type="EMBL" id="LIAE01010009">
    <property type="protein sequence ID" value="PAV66990.1"/>
    <property type="molecule type" value="Genomic_DNA"/>
</dbReference>
<evidence type="ECO:0000313" key="2">
    <source>
        <dbReference type="Proteomes" id="UP000218231"/>
    </source>
</evidence>